<feature type="transmembrane region" description="Helical" evidence="8">
    <location>
        <begin position="152"/>
        <end position="172"/>
    </location>
</feature>
<proteinExistence type="predicted"/>
<dbReference type="GO" id="GO:0019722">
    <property type="term" value="P:calcium-mediated signaling"/>
    <property type="evidence" value="ECO:0007669"/>
    <property type="project" value="TreeGrafter"/>
</dbReference>
<dbReference type="PANTHER" id="PTHR10489">
    <property type="entry name" value="CELL ADHESION MOLECULE"/>
    <property type="match status" value="1"/>
</dbReference>
<feature type="transmembrane region" description="Helical" evidence="8">
    <location>
        <begin position="283"/>
        <end position="302"/>
    </location>
</feature>
<reference evidence="10 11" key="1">
    <citation type="submission" date="2018-03" db="EMBL/GenBank/DDBJ databases">
        <title>Finding Nemo's genes: A chromosome-scale reference assembly of the genome of the orange clownfish Amphiprion percula.</title>
        <authorList>
            <person name="Lehmann R."/>
        </authorList>
    </citation>
    <scope>NUCLEOTIDE SEQUENCE</scope>
</reference>
<feature type="transmembrane region" description="Helical" evidence="8">
    <location>
        <begin position="37"/>
        <end position="62"/>
    </location>
</feature>
<dbReference type="Proteomes" id="UP000265080">
    <property type="component" value="Chromosome 10"/>
</dbReference>
<dbReference type="GO" id="GO:0009897">
    <property type="term" value="C:external side of plasma membrane"/>
    <property type="evidence" value="ECO:0007669"/>
    <property type="project" value="TreeGrafter"/>
</dbReference>
<dbReference type="PRINTS" id="PR00237">
    <property type="entry name" value="GPCRRHODOPSN"/>
</dbReference>
<name>A0A3P8UH61_AMPPE</name>
<evidence type="ECO:0000259" key="9">
    <source>
        <dbReference type="PROSITE" id="PS50262"/>
    </source>
</evidence>
<evidence type="ECO:0000313" key="10">
    <source>
        <dbReference type="Ensembl" id="ENSAPEP00000034612.1"/>
    </source>
</evidence>
<evidence type="ECO:0000256" key="4">
    <source>
        <dbReference type="ARBA" id="ARBA00023040"/>
    </source>
</evidence>
<reference evidence="10" key="2">
    <citation type="submission" date="2025-08" db="UniProtKB">
        <authorList>
            <consortium name="Ensembl"/>
        </authorList>
    </citation>
    <scope>IDENTIFICATION</scope>
</reference>
<dbReference type="GO" id="GO:0016493">
    <property type="term" value="F:C-C chemokine receptor activity"/>
    <property type="evidence" value="ECO:0007669"/>
    <property type="project" value="TreeGrafter"/>
</dbReference>
<dbReference type="InterPro" id="IPR017452">
    <property type="entry name" value="GPCR_Rhodpsn_7TM"/>
</dbReference>
<sequence>MAPYSYDQYEDYHDFLFYEYIETTVAKPQQEQSAFQVYAAVCCTLIFCISLSGNSFLLWVLLKERAWRTTCDIFLLQLTVSNLCFTVTLPFMASNALHNWVFGEWACGTVRGFYILGMNSYVIILTAVILHCYITVVHASRLSAQAFSKRRVLVGSIVIWLACAVSSIKNSVTSTVIDVGFGKVCTGVESPYMMIVSICFDVTLFFLLPFIIITFCYIHMWITIKQRKITRQDQPSKLILGITVGCFLCLAPHIITVFIHAISFMDIFESRLELMQGWHHAMFIIYLLAHFYCCLNPLFYIFGAQRFRRHLPGPCNRDGDGSNNDTVAFITLEETAE</sequence>
<dbReference type="GO" id="GO:0007204">
    <property type="term" value="P:positive regulation of cytosolic calcium ion concentration"/>
    <property type="evidence" value="ECO:0007669"/>
    <property type="project" value="TreeGrafter"/>
</dbReference>
<dbReference type="InterPro" id="IPR050119">
    <property type="entry name" value="CCR1-9-like"/>
</dbReference>
<feature type="domain" description="G-protein coupled receptors family 1 profile" evidence="9">
    <location>
        <begin position="53"/>
        <end position="300"/>
    </location>
</feature>
<evidence type="ECO:0000256" key="1">
    <source>
        <dbReference type="ARBA" id="ARBA00004141"/>
    </source>
</evidence>
<dbReference type="Gene3D" id="1.20.1070.10">
    <property type="entry name" value="Rhodopsin 7-helix transmembrane proteins"/>
    <property type="match status" value="1"/>
</dbReference>
<dbReference type="PANTHER" id="PTHR10489:SF932">
    <property type="entry name" value="G-PROTEIN COUPLED RECEPTORS FAMILY 1 PROFILE DOMAIN-CONTAINING PROTEIN"/>
    <property type="match status" value="1"/>
</dbReference>
<comment type="subcellular location">
    <subcellularLocation>
        <location evidence="1">Membrane</location>
        <topology evidence="1">Multi-pass membrane protein</topology>
    </subcellularLocation>
</comment>
<dbReference type="InterPro" id="IPR000276">
    <property type="entry name" value="GPCR_Rhodpsn"/>
</dbReference>
<dbReference type="PROSITE" id="PS50262">
    <property type="entry name" value="G_PROTEIN_RECEP_F1_2"/>
    <property type="match status" value="1"/>
</dbReference>
<feature type="transmembrane region" description="Helical" evidence="8">
    <location>
        <begin position="192"/>
        <end position="218"/>
    </location>
</feature>
<dbReference type="GO" id="GO:0019957">
    <property type="term" value="F:C-C chemokine binding"/>
    <property type="evidence" value="ECO:0007669"/>
    <property type="project" value="TreeGrafter"/>
</dbReference>
<dbReference type="GeneTree" id="ENSGT01110000267168"/>
<evidence type="ECO:0000313" key="11">
    <source>
        <dbReference type="Proteomes" id="UP000265080"/>
    </source>
</evidence>
<keyword evidence="2 8" id="KW-0812">Transmembrane</keyword>
<evidence type="ECO:0000256" key="5">
    <source>
        <dbReference type="ARBA" id="ARBA00023136"/>
    </source>
</evidence>
<dbReference type="Pfam" id="PF00001">
    <property type="entry name" value="7tm_1"/>
    <property type="match status" value="1"/>
</dbReference>
<dbReference type="SUPFAM" id="SSF81321">
    <property type="entry name" value="Family A G protein-coupled receptor-like"/>
    <property type="match status" value="1"/>
</dbReference>
<keyword evidence="4" id="KW-0297">G-protein coupled receptor</keyword>
<reference evidence="10" key="3">
    <citation type="submission" date="2025-09" db="UniProtKB">
        <authorList>
            <consortium name="Ensembl"/>
        </authorList>
    </citation>
    <scope>IDENTIFICATION</scope>
</reference>
<evidence type="ECO:0000256" key="2">
    <source>
        <dbReference type="ARBA" id="ARBA00022692"/>
    </source>
</evidence>
<evidence type="ECO:0000256" key="3">
    <source>
        <dbReference type="ARBA" id="ARBA00022989"/>
    </source>
</evidence>
<dbReference type="GO" id="GO:0060326">
    <property type="term" value="P:cell chemotaxis"/>
    <property type="evidence" value="ECO:0007669"/>
    <property type="project" value="TreeGrafter"/>
</dbReference>
<dbReference type="AlphaFoldDB" id="A0A3P8UH61"/>
<keyword evidence="11" id="KW-1185">Reference proteome</keyword>
<keyword evidence="5 8" id="KW-0472">Membrane</keyword>
<dbReference type="OMA" id="YSYMMFL"/>
<feature type="transmembrane region" description="Helical" evidence="8">
    <location>
        <begin position="74"/>
        <end position="93"/>
    </location>
</feature>
<keyword evidence="7" id="KW-0807">Transducer</keyword>
<dbReference type="STRING" id="161767.ENSAPEP00000034612"/>
<dbReference type="GO" id="GO:0006955">
    <property type="term" value="P:immune response"/>
    <property type="evidence" value="ECO:0007669"/>
    <property type="project" value="TreeGrafter"/>
</dbReference>
<feature type="transmembrane region" description="Helical" evidence="8">
    <location>
        <begin position="113"/>
        <end position="140"/>
    </location>
</feature>
<evidence type="ECO:0000256" key="6">
    <source>
        <dbReference type="ARBA" id="ARBA00023170"/>
    </source>
</evidence>
<keyword evidence="6" id="KW-0675">Receptor</keyword>
<evidence type="ECO:0000256" key="7">
    <source>
        <dbReference type="ARBA" id="ARBA00023224"/>
    </source>
</evidence>
<feature type="transmembrane region" description="Helical" evidence="8">
    <location>
        <begin position="238"/>
        <end position="263"/>
    </location>
</feature>
<protein>
    <recommendedName>
        <fullName evidence="9">G-protein coupled receptors family 1 profile domain-containing protein</fullName>
    </recommendedName>
</protein>
<organism evidence="10 11">
    <name type="scientific">Amphiprion percula</name>
    <name type="common">Orange clownfish</name>
    <name type="synonym">Lutjanus percula</name>
    <dbReference type="NCBI Taxonomy" id="161767"/>
    <lineage>
        <taxon>Eukaryota</taxon>
        <taxon>Metazoa</taxon>
        <taxon>Chordata</taxon>
        <taxon>Craniata</taxon>
        <taxon>Vertebrata</taxon>
        <taxon>Euteleostomi</taxon>
        <taxon>Actinopterygii</taxon>
        <taxon>Neopterygii</taxon>
        <taxon>Teleostei</taxon>
        <taxon>Neoteleostei</taxon>
        <taxon>Acanthomorphata</taxon>
        <taxon>Ovalentaria</taxon>
        <taxon>Pomacentridae</taxon>
        <taxon>Amphiprion</taxon>
    </lineage>
</organism>
<evidence type="ECO:0000256" key="8">
    <source>
        <dbReference type="SAM" id="Phobius"/>
    </source>
</evidence>
<keyword evidence="3 8" id="KW-1133">Transmembrane helix</keyword>
<dbReference type="Ensembl" id="ENSAPET00000035506.1">
    <property type="protein sequence ID" value="ENSAPEP00000034612.1"/>
    <property type="gene ID" value="ENSAPEG00000024581.1"/>
</dbReference>
<accession>A0A3P8UH61</accession>